<dbReference type="EMBL" id="CVRI01000065">
    <property type="protein sequence ID" value="CRL05814.1"/>
    <property type="molecule type" value="Genomic_DNA"/>
</dbReference>
<proteinExistence type="predicted"/>
<organism evidence="1 2">
    <name type="scientific">Clunio marinus</name>
    <dbReference type="NCBI Taxonomy" id="568069"/>
    <lineage>
        <taxon>Eukaryota</taxon>
        <taxon>Metazoa</taxon>
        <taxon>Ecdysozoa</taxon>
        <taxon>Arthropoda</taxon>
        <taxon>Hexapoda</taxon>
        <taxon>Insecta</taxon>
        <taxon>Pterygota</taxon>
        <taxon>Neoptera</taxon>
        <taxon>Endopterygota</taxon>
        <taxon>Diptera</taxon>
        <taxon>Nematocera</taxon>
        <taxon>Chironomoidea</taxon>
        <taxon>Chironomidae</taxon>
        <taxon>Clunio</taxon>
    </lineage>
</organism>
<dbReference type="Proteomes" id="UP000183832">
    <property type="component" value="Unassembled WGS sequence"/>
</dbReference>
<sequence length="87" mass="10390">MDNVSTQKIFLKTWRLFPTQEKNKTSCVHKISYYVLPREQQSEEIFVTNFLLYFLINMRSCGERAYLKHSIAVSIKKITVLQIKEHH</sequence>
<evidence type="ECO:0000313" key="2">
    <source>
        <dbReference type="Proteomes" id="UP000183832"/>
    </source>
</evidence>
<dbReference type="OrthoDB" id="6250593at2759"/>
<keyword evidence="2" id="KW-1185">Reference proteome</keyword>
<accession>A0A1J1J2X9</accession>
<reference evidence="1 2" key="1">
    <citation type="submission" date="2015-04" db="EMBL/GenBank/DDBJ databases">
        <authorList>
            <person name="Syromyatnikov M.Y."/>
            <person name="Popov V.N."/>
        </authorList>
    </citation>
    <scope>NUCLEOTIDE SEQUENCE [LARGE SCALE GENOMIC DNA]</scope>
</reference>
<evidence type="ECO:0000313" key="1">
    <source>
        <dbReference type="EMBL" id="CRL05814.1"/>
    </source>
</evidence>
<name>A0A1J1J2X9_9DIPT</name>
<dbReference type="AlphaFoldDB" id="A0A1J1J2X9"/>
<protein>
    <submittedName>
        <fullName evidence="1">CLUMA_CG018843, isoform A</fullName>
    </submittedName>
</protein>
<gene>
    <name evidence="1" type="ORF">CLUMA_CG018843</name>
</gene>